<dbReference type="Pfam" id="PF09917">
    <property type="entry name" value="DUF2147"/>
    <property type="match status" value="1"/>
</dbReference>
<evidence type="ECO:0000313" key="4">
    <source>
        <dbReference type="Proteomes" id="UP000286997"/>
    </source>
</evidence>
<feature type="domain" description="DUF2147" evidence="2">
    <location>
        <begin position="34"/>
        <end position="150"/>
    </location>
</feature>
<comment type="caution">
    <text evidence="3">The sequence shown here is derived from an EMBL/GenBank/DDBJ whole genome shotgun (WGS) entry which is preliminary data.</text>
</comment>
<dbReference type="EMBL" id="SACP01000011">
    <property type="protein sequence ID" value="RVU17727.1"/>
    <property type="molecule type" value="Genomic_DNA"/>
</dbReference>
<name>A0A3S2V9I4_9HYPH</name>
<dbReference type="Gene3D" id="2.40.128.520">
    <property type="match status" value="1"/>
</dbReference>
<feature type="region of interest" description="Disordered" evidence="1">
    <location>
        <begin position="162"/>
        <end position="205"/>
    </location>
</feature>
<sequence>MSQFITRLTTAALVGLASASGIGLCRAQAAEPIGIWATEDGRARVRTEHCGPQNQHLCGYVVWMKKPNDDAGKPRLDVSNPDAKKHDRAVLGHQLLLGLKPNAEGRYEGTVYNADNGKSYEVTVWSESESRLSVKGCMLAVFCGSQTWERVADVVPGQLQAATNAPGGPRADREWAPKAAATTGTPAAQKAKAAATPPAPAPAAPPQCETIPVAVWRRRGAPALAATTAAAVWGALVAALRAGAAASATGAFGLRAARALAVLVSAGASTAATTGASPAVTGCAAASRSACSSRSAMFQ</sequence>
<dbReference type="RefSeq" id="WP_127729506.1">
    <property type="nucleotide sequence ID" value="NZ_SACP01000011.1"/>
</dbReference>
<organism evidence="3 4">
    <name type="scientific">Methylobacterium oryzihabitans</name>
    <dbReference type="NCBI Taxonomy" id="2499852"/>
    <lineage>
        <taxon>Bacteria</taxon>
        <taxon>Pseudomonadati</taxon>
        <taxon>Pseudomonadota</taxon>
        <taxon>Alphaproteobacteria</taxon>
        <taxon>Hyphomicrobiales</taxon>
        <taxon>Methylobacteriaceae</taxon>
        <taxon>Methylobacterium</taxon>
    </lineage>
</organism>
<dbReference type="Proteomes" id="UP000286997">
    <property type="component" value="Unassembled WGS sequence"/>
</dbReference>
<dbReference type="InterPro" id="IPR019223">
    <property type="entry name" value="DUF2147"/>
</dbReference>
<dbReference type="AlphaFoldDB" id="A0A3S2V9I4"/>
<accession>A0A3S2V9I4</accession>
<feature type="compositionally biased region" description="Low complexity" evidence="1">
    <location>
        <begin position="177"/>
        <end position="196"/>
    </location>
</feature>
<reference evidence="3 4" key="1">
    <citation type="submission" date="2019-01" db="EMBL/GenBank/DDBJ databases">
        <authorList>
            <person name="Chen W.-M."/>
        </authorList>
    </citation>
    <scope>NUCLEOTIDE SEQUENCE [LARGE SCALE GENOMIC DNA]</scope>
    <source>
        <strain evidence="3 4">TER-1</strain>
    </source>
</reference>
<dbReference type="PANTHER" id="PTHR36919">
    <property type="entry name" value="BLR1215 PROTEIN"/>
    <property type="match status" value="1"/>
</dbReference>
<evidence type="ECO:0000259" key="2">
    <source>
        <dbReference type="Pfam" id="PF09917"/>
    </source>
</evidence>
<dbReference type="PANTHER" id="PTHR36919:SF2">
    <property type="entry name" value="BLL6627 PROTEIN"/>
    <property type="match status" value="1"/>
</dbReference>
<gene>
    <name evidence="3" type="ORF">EOE48_12660</name>
</gene>
<evidence type="ECO:0000256" key="1">
    <source>
        <dbReference type="SAM" id="MobiDB-lite"/>
    </source>
</evidence>
<dbReference type="OrthoDB" id="9811671at2"/>
<protein>
    <submittedName>
        <fullName evidence="3">DUF2147 domain-containing protein</fullName>
    </submittedName>
</protein>
<evidence type="ECO:0000313" key="3">
    <source>
        <dbReference type="EMBL" id="RVU17727.1"/>
    </source>
</evidence>
<keyword evidence="4" id="KW-1185">Reference proteome</keyword>
<proteinExistence type="predicted"/>